<dbReference type="Pfam" id="PF01827">
    <property type="entry name" value="FTH"/>
    <property type="match status" value="1"/>
</dbReference>
<name>G0N4B1_CAEBE</name>
<evidence type="ECO:0000313" key="2">
    <source>
        <dbReference type="EMBL" id="EGT52494.1"/>
    </source>
</evidence>
<evidence type="ECO:0000313" key="3">
    <source>
        <dbReference type="Proteomes" id="UP000008068"/>
    </source>
</evidence>
<dbReference type="GO" id="GO:0045087">
    <property type="term" value="P:innate immune response"/>
    <property type="evidence" value="ECO:0007669"/>
    <property type="project" value="TreeGrafter"/>
</dbReference>
<dbReference type="SMART" id="SM00256">
    <property type="entry name" value="FBOX"/>
    <property type="match status" value="1"/>
</dbReference>
<gene>
    <name evidence="2" type="ORF">CAEBREN_13644</name>
</gene>
<dbReference type="PANTHER" id="PTHR23015:SF4">
    <property type="entry name" value="DUF38 DOMAIN-CONTAINING PROTEIN-RELATED"/>
    <property type="match status" value="1"/>
</dbReference>
<feature type="domain" description="F-box" evidence="1">
    <location>
        <begin position="13"/>
        <end position="60"/>
    </location>
</feature>
<dbReference type="AlphaFoldDB" id="G0N4B1"/>
<proteinExistence type="predicted"/>
<dbReference type="OMA" id="NEDCRIT"/>
<dbReference type="InterPro" id="IPR036047">
    <property type="entry name" value="F-box-like_dom_sf"/>
</dbReference>
<dbReference type="EMBL" id="GL379837">
    <property type="protein sequence ID" value="EGT52494.1"/>
    <property type="molecule type" value="Genomic_DNA"/>
</dbReference>
<dbReference type="Proteomes" id="UP000008068">
    <property type="component" value="Unassembled WGS sequence"/>
</dbReference>
<dbReference type="SUPFAM" id="SSF81383">
    <property type="entry name" value="F-box domain"/>
    <property type="match status" value="1"/>
</dbReference>
<sequence length="311" mass="36247">MQQSIQLQKKKSALTLEDLPKEMVVEILKKLTPANRAVTRNVSKQFRVLLESTKPSLKYVGFKIETDSITLTIDGESIKFAKTKTGTFISFGQYQIERAENFEILASRKLLEVANHAKIDDFYIEFGKDSTGFDSTRLFAYDCPILFDVKNLTIKSPRNCALCFPLTWMNSETLEKIEIKIPNRVAFFENFDIFQYDQFTNAKSINLKRMGAFYSFELPKFYKSEQFEIKIAEIYTEDILALHNAILLSPRFKKCILHMRHVYSLDEVIDTLRLRPRQDGNYFFQIPDSGDILEYTVVPDYIKIERKTNLQ</sequence>
<organism evidence="3">
    <name type="scientific">Caenorhabditis brenneri</name>
    <name type="common">Nematode worm</name>
    <dbReference type="NCBI Taxonomy" id="135651"/>
    <lineage>
        <taxon>Eukaryota</taxon>
        <taxon>Metazoa</taxon>
        <taxon>Ecdysozoa</taxon>
        <taxon>Nematoda</taxon>
        <taxon>Chromadorea</taxon>
        <taxon>Rhabditida</taxon>
        <taxon>Rhabditina</taxon>
        <taxon>Rhabditomorpha</taxon>
        <taxon>Rhabditoidea</taxon>
        <taxon>Rhabditidae</taxon>
        <taxon>Peloderinae</taxon>
        <taxon>Caenorhabditis</taxon>
    </lineage>
</organism>
<keyword evidence="3" id="KW-1185">Reference proteome</keyword>
<evidence type="ECO:0000259" key="1">
    <source>
        <dbReference type="PROSITE" id="PS50181"/>
    </source>
</evidence>
<protein>
    <recommendedName>
        <fullName evidence="1">F-box domain-containing protein</fullName>
    </recommendedName>
</protein>
<dbReference type="InterPro" id="IPR040161">
    <property type="entry name" value="FB224"/>
</dbReference>
<accession>G0N4B1</accession>
<dbReference type="PANTHER" id="PTHR23015">
    <property type="entry name" value="UNCHARACTERIZED C.ELEGANS PROTEIN"/>
    <property type="match status" value="1"/>
</dbReference>
<dbReference type="OrthoDB" id="5911267at2759"/>
<dbReference type="PROSITE" id="PS50181">
    <property type="entry name" value="FBOX"/>
    <property type="match status" value="1"/>
</dbReference>
<dbReference type="CDD" id="cd22150">
    <property type="entry name" value="F-box_CeFBXA-like"/>
    <property type="match status" value="1"/>
</dbReference>
<dbReference type="Pfam" id="PF00646">
    <property type="entry name" value="F-box"/>
    <property type="match status" value="1"/>
</dbReference>
<reference evidence="3" key="1">
    <citation type="submission" date="2011-07" db="EMBL/GenBank/DDBJ databases">
        <authorList>
            <consortium name="Caenorhabditis brenneri Sequencing and Analysis Consortium"/>
            <person name="Wilson R.K."/>
        </authorList>
    </citation>
    <scope>NUCLEOTIDE SEQUENCE [LARGE SCALE GENOMIC DNA]</scope>
    <source>
        <strain evidence="3">PB2801</strain>
    </source>
</reference>
<dbReference type="InParanoid" id="G0N4B1"/>
<dbReference type="HOGENOM" id="CLU_894967_0_0_1"/>
<dbReference type="InterPro" id="IPR001810">
    <property type="entry name" value="F-box_dom"/>
</dbReference>
<dbReference type="InterPro" id="IPR002900">
    <property type="entry name" value="DUF38/FTH_CAE_spp"/>
</dbReference>